<gene>
    <name evidence="1" type="ORF">GNY06_08940</name>
</gene>
<evidence type="ECO:0000313" key="2">
    <source>
        <dbReference type="Proteomes" id="UP000553459"/>
    </source>
</evidence>
<name>A0A845PYG1_9FLAO</name>
<dbReference type="RefSeq" id="WP_166519775.1">
    <property type="nucleotide sequence ID" value="NZ_JAAABJ010000543.1"/>
</dbReference>
<dbReference type="Proteomes" id="UP000553459">
    <property type="component" value="Unassembled WGS sequence"/>
</dbReference>
<dbReference type="EMBL" id="JAAABJ010000543">
    <property type="protein sequence ID" value="NAW51497.1"/>
    <property type="molecule type" value="Genomic_DNA"/>
</dbReference>
<dbReference type="AlphaFoldDB" id="A0A845PYG1"/>
<sequence>MNNLSGAYEIILEDLRKISKETPLSYQRRGSKRKNLECIGFALTAEYIRMYSENYLFRYIPKTIKSKLKPSLYNPCKGRLEDNADDTRLKIAQRFNEFDAVFIINSLAVEASKHSGNTTSKICNDAPYYDLNRGFCAAEQMHFYVYKLHAVCSLGGVFPNVDKSRASADDIHYIKDS</sequence>
<comment type="caution">
    <text evidence="1">The sequence shown here is derived from an EMBL/GenBank/DDBJ whole genome shotgun (WGS) entry which is preliminary data.</text>
</comment>
<reference evidence="1 2" key="1">
    <citation type="submission" date="2019-11" db="EMBL/GenBank/DDBJ databases">
        <title>Characterization of Elizabethkingia argenteiflava sp. nov., isolated from inner surface of Soybean Pods.</title>
        <authorList>
            <person name="Mo S."/>
        </authorList>
    </citation>
    <scope>NUCLEOTIDE SEQUENCE [LARGE SCALE GENOMIC DNA]</scope>
    <source>
        <strain evidence="1 2">YB22</strain>
    </source>
</reference>
<organism evidence="1 2">
    <name type="scientific">Elizabethkingia argenteiflava</name>
    <dbReference type="NCBI Taxonomy" id="2681556"/>
    <lineage>
        <taxon>Bacteria</taxon>
        <taxon>Pseudomonadati</taxon>
        <taxon>Bacteroidota</taxon>
        <taxon>Flavobacteriia</taxon>
        <taxon>Flavobacteriales</taxon>
        <taxon>Weeksellaceae</taxon>
        <taxon>Elizabethkingia</taxon>
    </lineage>
</organism>
<proteinExistence type="predicted"/>
<accession>A0A845PYG1</accession>
<keyword evidence="2" id="KW-1185">Reference proteome</keyword>
<evidence type="ECO:0000313" key="1">
    <source>
        <dbReference type="EMBL" id="NAW51497.1"/>
    </source>
</evidence>
<protein>
    <submittedName>
        <fullName evidence="1">Uncharacterized protein</fullName>
    </submittedName>
</protein>